<dbReference type="PANTHER" id="PTHR11177">
    <property type="entry name" value="CHITINASE"/>
    <property type="match status" value="1"/>
</dbReference>
<dbReference type="Proteomes" id="UP001172101">
    <property type="component" value="Unassembled WGS sequence"/>
</dbReference>
<keyword evidence="5" id="KW-0964">Secreted</keyword>
<dbReference type="GO" id="GO:0006032">
    <property type="term" value="P:chitin catabolic process"/>
    <property type="evidence" value="ECO:0007669"/>
    <property type="project" value="UniProtKB-KW"/>
</dbReference>
<evidence type="ECO:0000313" key="13">
    <source>
        <dbReference type="EMBL" id="KAK0717316.1"/>
    </source>
</evidence>
<organism evidence="13 14">
    <name type="scientific">Lasiosphaeria miniovina</name>
    <dbReference type="NCBI Taxonomy" id="1954250"/>
    <lineage>
        <taxon>Eukaryota</taxon>
        <taxon>Fungi</taxon>
        <taxon>Dikarya</taxon>
        <taxon>Ascomycota</taxon>
        <taxon>Pezizomycotina</taxon>
        <taxon>Sordariomycetes</taxon>
        <taxon>Sordariomycetidae</taxon>
        <taxon>Sordariales</taxon>
        <taxon>Lasiosphaeriaceae</taxon>
        <taxon>Lasiosphaeria</taxon>
    </lineage>
</organism>
<keyword evidence="7" id="KW-0146">Chitin degradation</keyword>
<accession>A0AA40AK25</accession>
<evidence type="ECO:0000256" key="9">
    <source>
        <dbReference type="ARBA" id="ARBA00023295"/>
    </source>
</evidence>
<dbReference type="InterPro" id="IPR001579">
    <property type="entry name" value="Glyco_hydro_18_chit_AS"/>
</dbReference>
<dbReference type="PROSITE" id="PS01095">
    <property type="entry name" value="GH18_1"/>
    <property type="match status" value="1"/>
</dbReference>
<evidence type="ECO:0000256" key="8">
    <source>
        <dbReference type="ARBA" id="ARBA00023277"/>
    </source>
</evidence>
<keyword evidence="6 11" id="KW-0378">Hydrolase</keyword>
<evidence type="ECO:0000256" key="5">
    <source>
        <dbReference type="ARBA" id="ARBA00022525"/>
    </source>
</evidence>
<dbReference type="InterPro" id="IPR011583">
    <property type="entry name" value="Chitinase_II/V-like_cat"/>
</dbReference>
<protein>
    <recommendedName>
        <fullName evidence="4">chitinase</fullName>
        <ecNumber evidence="4">3.2.1.14</ecNumber>
    </recommendedName>
</protein>
<evidence type="ECO:0000256" key="11">
    <source>
        <dbReference type="RuleBase" id="RU000489"/>
    </source>
</evidence>
<dbReference type="SUPFAM" id="SSF51445">
    <property type="entry name" value="(Trans)glycosidases"/>
    <property type="match status" value="1"/>
</dbReference>
<dbReference type="Gene3D" id="3.20.20.80">
    <property type="entry name" value="Glycosidases"/>
    <property type="match status" value="3"/>
</dbReference>
<dbReference type="InterPro" id="IPR017853">
    <property type="entry name" value="GH"/>
</dbReference>
<dbReference type="InterPro" id="IPR029070">
    <property type="entry name" value="Chitinase_insertion_sf"/>
</dbReference>
<evidence type="ECO:0000256" key="7">
    <source>
        <dbReference type="ARBA" id="ARBA00023024"/>
    </source>
</evidence>
<dbReference type="SUPFAM" id="SSF54556">
    <property type="entry name" value="Chitinase insertion domain"/>
    <property type="match status" value="1"/>
</dbReference>
<comment type="caution">
    <text evidence="13">The sequence shown here is derived from an EMBL/GenBank/DDBJ whole genome shotgun (WGS) entry which is preliminary data.</text>
</comment>
<dbReference type="GO" id="GO:0000272">
    <property type="term" value="P:polysaccharide catabolic process"/>
    <property type="evidence" value="ECO:0007669"/>
    <property type="project" value="UniProtKB-KW"/>
</dbReference>
<evidence type="ECO:0000256" key="6">
    <source>
        <dbReference type="ARBA" id="ARBA00022801"/>
    </source>
</evidence>
<dbReference type="RefSeq" id="XP_060296109.1">
    <property type="nucleotide sequence ID" value="XM_060439862.1"/>
</dbReference>
<gene>
    <name evidence="13" type="ORF">B0T26DRAFT_675641</name>
</gene>
<keyword evidence="8" id="KW-0119">Carbohydrate metabolism</keyword>
<sequence length="1601" mass="175912">MANNQNQPSLGALKVRECDLFLLEQWNADAAVPPDQQMTEIFDRFLQLSVAERHVGPPLISGGAGSRPLVGQQFATGRQEILAHARPFKERNVRGAIWLRTYYGPGSDSAMANFLSGVIDGPSEVDDALLYSDPVLYNFVPDWDRIFRRIPQLLDVPHGDTYEAGRQEELRKGRSWQRSEKRDIEAGGGEWPEDATYLGVLSNSITLRVKWAQLSSSTRRGWGQMLRVANRGRRSWHGTRTMTTTKRGVLGNKPVSRGLLQPCDTMEPEAIPAGALTHINLAFIEFNDNWNLQDVGGDLVARVSKLKLTYPGLRVNVAIGGWNFNDLPTSTRQIFIQSVVSYLTKYGLDGIDIDWECPTAPDRGGKPDNTQNYVLLLSDMRDAFDANFDLPEMEKYISWFNVMSYDLHGMWDQLNKYTGRYLQGHTNLTRIDQGFQLLWRVGIDPAKCQFSAVGMAGDYSKTPGILYYAEIASTNRSINVATYYDPVSTVKVNVFNGNQWISYDDEKSWADKLAYLTGHCLSGLMIWAIDQDTGQYDALSGLLGAGVVANGLLQGGSLSDAQKTNLVNQFGAYTGQDCFRPGFYVGGTCPEGSFRYICCPTFSMPKNCQWNGAPIRSEVGCSGFCGADQFQLNIDTYVDATADEGPCYDGHRSLCCDNTEILNQCPWTGCRVRQSICPHVPPAPRCRPYVTTTATASCVLSPWATLQMSITLLCKGSAVRRMISPRTAPGRLTKAQPSQRICLPTICPATPDEETGSDIIWAYQDNYGNNDAELSPDEAYGDDPYGFVILDGPPGSVDATFHAAYTVARSFTEDNAPLGKRSLLTTNRTRIKTAFEYTSEVLYVFCNYPDSSPRCQKRFHDGAEDTIIKLPNHRMKIDYEFGAIKRDSGPVNMRIDFTNLLDYWEDVTDTPAKVRRELQDGQALSYRDWRHRVGRAKTSHERMRRRQADIMAGKTTHLEARDNGMEHETPRAKRCFGTFGSLGIILQKSILLYRAFVDCARTNAQLNIYLDAEASMDATYAYYYSGALGGLVPTATYAYFAMQPSVYLGLTAIGSARLEYRSPRVMLIPTLSYPGLAIKGLAAVGPTLDLYGQIVGVVQLSGTMQVGARYTFERAEMYWPDDGEAPAEVSGFCEPARHVLRPYQLQARDNCGIVRDSQVNNAGKSATVPGICRNMQNFFQARGLSNSGLSLTWDPVNANPRRSFACRVTNRNKHGSSYCFTDNVIYTTAVGLSTGVALVSCDEYPLASAEEGGGYFGTLANSVTAISTLCVPVWQQTLQDNCNGLMSGLSTNVAYLTTPQPRPTGSSGATAAPWGRLATYPGQIPQAAGISSAVYGPNAAGEYGGYGNVPAFSKCTVIFSGLAPAPNSKRDENGAEVEAEDEEIVGRFNGWGVKRVIIHEDAEDSIPAPGFVPDPSHLMAAEILRKDVKFVPEARGGSTPNGEISRLVGTSGTGAQGLPAVRELYRTASTPCGCWGAFDGFATGEAMEMFLTVRCFEIAAESGVSFYVRGNLDYGIKLSGYDSRYRCGHYDGKGRIGEWVRLQRAAAKTTDGGAGAGMKAALFTTGFWRLFQASGSNKGIIRMDYALLDEIHPARIRSRKI</sequence>
<reference evidence="13" key="1">
    <citation type="submission" date="2023-06" db="EMBL/GenBank/DDBJ databases">
        <title>Genome-scale phylogeny and comparative genomics of the fungal order Sordariales.</title>
        <authorList>
            <consortium name="Lawrence Berkeley National Laboratory"/>
            <person name="Hensen N."/>
            <person name="Bonometti L."/>
            <person name="Westerberg I."/>
            <person name="Brannstrom I.O."/>
            <person name="Guillou S."/>
            <person name="Cros-Aarteil S."/>
            <person name="Calhoun S."/>
            <person name="Haridas S."/>
            <person name="Kuo A."/>
            <person name="Mondo S."/>
            <person name="Pangilinan J."/>
            <person name="Riley R."/>
            <person name="LaButti K."/>
            <person name="Andreopoulos B."/>
            <person name="Lipzen A."/>
            <person name="Chen C."/>
            <person name="Yanf M."/>
            <person name="Daum C."/>
            <person name="Ng V."/>
            <person name="Clum A."/>
            <person name="Steindorff A."/>
            <person name="Ohm R."/>
            <person name="Martin F."/>
            <person name="Silar P."/>
            <person name="Natvig D."/>
            <person name="Lalanne C."/>
            <person name="Gautier V."/>
            <person name="Ament-velasquez S.L."/>
            <person name="Kruys A."/>
            <person name="Hutchinson M.I."/>
            <person name="Powell A.J."/>
            <person name="Barry K."/>
            <person name="Miller A.N."/>
            <person name="Grigoriev I.V."/>
            <person name="Debuchy R."/>
            <person name="Gladieux P."/>
            <person name="Thoren M.H."/>
            <person name="Johannesson H."/>
        </authorList>
    </citation>
    <scope>NUCLEOTIDE SEQUENCE</scope>
    <source>
        <strain evidence="13">SMH2392-1A</strain>
    </source>
</reference>
<dbReference type="Pfam" id="PF00704">
    <property type="entry name" value="Glyco_hydro_18"/>
    <property type="match status" value="1"/>
</dbReference>
<dbReference type="InterPro" id="IPR001223">
    <property type="entry name" value="Glyco_hydro18_cat"/>
</dbReference>
<evidence type="ECO:0000259" key="12">
    <source>
        <dbReference type="PROSITE" id="PS51910"/>
    </source>
</evidence>
<evidence type="ECO:0000313" key="14">
    <source>
        <dbReference type="Proteomes" id="UP001172101"/>
    </source>
</evidence>
<dbReference type="EMBL" id="JAUIRO010000004">
    <property type="protein sequence ID" value="KAK0717316.1"/>
    <property type="molecule type" value="Genomic_DNA"/>
</dbReference>
<dbReference type="PANTHER" id="PTHR11177:SF333">
    <property type="entry name" value="CHITINASE"/>
    <property type="match status" value="1"/>
</dbReference>
<evidence type="ECO:0000256" key="4">
    <source>
        <dbReference type="ARBA" id="ARBA00012729"/>
    </source>
</evidence>
<keyword evidence="9 11" id="KW-0326">Glycosidase</keyword>
<comment type="subcellular location">
    <subcellularLocation>
        <location evidence="2">Secreted</location>
    </subcellularLocation>
</comment>
<evidence type="ECO:0000256" key="2">
    <source>
        <dbReference type="ARBA" id="ARBA00004613"/>
    </source>
</evidence>
<dbReference type="SMART" id="SM00636">
    <property type="entry name" value="Glyco_18"/>
    <property type="match status" value="1"/>
</dbReference>
<feature type="domain" description="GH18" evidence="12">
    <location>
        <begin position="254"/>
        <end position="546"/>
    </location>
</feature>
<dbReference type="EC" id="3.2.1.14" evidence="4"/>
<name>A0AA40AK25_9PEZI</name>
<dbReference type="PROSITE" id="PS51910">
    <property type="entry name" value="GH18_2"/>
    <property type="match status" value="1"/>
</dbReference>
<dbReference type="Gene3D" id="3.10.50.10">
    <property type="match status" value="1"/>
</dbReference>
<comment type="catalytic activity">
    <reaction evidence="1">
        <text>Random endo-hydrolysis of N-acetyl-beta-D-glucosaminide (1-&gt;4)-beta-linkages in chitin and chitodextrins.</text>
        <dbReference type="EC" id="3.2.1.14"/>
    </reaction>
</comment>
<keyword evidence="14" id="KW-1185">Reference proteome</keyword>
<dbReference type="GeneID" id="85323132"/>
<dbReference type="GO" id="GO:0008843">
    <property type="term" value="F:endochitinase activity"/>
    <property type="evidence" value="ECO:0007669"/>
    <property type="project" value="UniProtKB-EC"/>
</dbReference>
<dbReference type="GO" id="GO:0008061">
    <property type="term" value="F:chitin binding"/>
    <property type="evidence" value="ECO:0007669"/>
    <property type="project" value="InterPro"/>
</dbReference>
<evidence type="ECO:0000256" key="10">
    <source>
        <dbReference type="ARBA" id="ARBA00023326"/>
    </source>
</evidence>
<dbReference type="InterPro" id="IPR050314">
    <property type="entry name" value="Glycosyl_Hydrlase_18"/>
</dbReference>
<comment type="similarity">
    <text evidence="3">Belongs to the glycosyl hydrolase 18 family. Chitinase class V subfamily.</text>
</comment>
<evidence type="ECO:0000256" key="3">
    <source>
        <dbReference type="ARBA" id="ARBA00008682"/>
    </source>
</evidence>
<proteinExistence type="inferred from homology"/>
<evidence type="ECO:0000256" key="1">
    <source>
        <dbReference type="ARBA" id="ARBA00000822"/>
    </source>
</evidence>
<keyword evidence="10" id="KW-0624">Polysaccharide degradation</keyword>
<dbReference type="GO" id="GO:0005576">
    <property type="term" value="C:extracellular region"/>
    <property type="evidence" value="ECO:0007669"/>
    <property type="project" value="UniProtKB-SubCell"/>
</dbReference>